<dbReference type="InterPro" id="IPR013098">
    <property type="entry name" value="Ig_I-set"/>
</dbReference>
<dbReference type="SUPFAM" id="SSF48726">
    <property type="entry name" value="Immunoglobulin"/>
    <property type="match status" value="1"/>
</dbReference>
<dbReference type="InterPro" id="IPR003599">
    <property type="entry name" value="Ig_sub"/>
</dbReference>
<keyword evidence="5" id="KW-1114">Inhibition of host interferon signaling pathway by virus</keyword>
<evidence type="ECO:0000313" key="18">
    <source>
        <dbReference type="Proteomes" id="UP000694845"/>
    </source>
</evidence>
<dbReference type="PANTHER" id="PTHR11890:SF44">
    <property type="entry name" value="X-LINKED INTERLEUKIN-1 RECEPTOR ACCESSORY PROTEIN-LIKE 2"/>
    <property type="match status" value="1"/>
</dbReference>
<dbReference type="Gene3D" id="2.60.40.10">
    <property type="entry name" value="Immunoglobulins"/>
    <property type="match status" value="1"/>
</dbReference>
<evidence type="ECO:0000256" key="3">
    <source>
        <dbReference type="ARBA" id="ARBA00022632"/>
    </source>
</evidence>
<dbReference type="OMA" id="VYLSYDW"/>
<evidence type="ECO:0000256" key="6">
    <source>
        <dbReference type="ARBA" id="ARBA00023027"/>
    </source>
</evidence>
<dbReference type="AlphaFoldDB" id="A0A8B7Y6W4"/>
<dbReference type="GO" id="GO:0039502">
    <property type="term" value="P:symbiont-mediated suppression of host type I interferon-mediated signaling pathway"/>
    <property type="evidence" value="ECO:0007669"/>
    <property type="project" value="UniProtKB-KW"/>
</dbReference>
<reference evidence="19 20" key="1">
    <citation type="submission" date="2025-04" db="UniProtKB">
        <authorList>
            <consortium name="RefSeq"/>
        </authorList>
    </citation>
    <scope>IDENTIFICATION</scope>
</reference>
<dbReference type="Pfam" id="PF07679">
    <property type="entry name" value="I-set"/>
    <property type="match status" value="1"/>
</dbReference>
<keyword evidence="8" id="KW-0325">Glycoprotein</keyword>
<dbReference type="InterPro" id="IPR015621">
    <property type="entry name" value="IL-1_rcpt_fam"/>
</dbReference>
<dbReference type="Proteomes" id="UP000694845">
    <property type="component" value="Unplaced"/>
</dbReference>
<keyword evidence="10" id="KW-0393">Immunoglobulin domain</keyword>
<feature type="domain" description="Ig-like" evidence="17">
    <location>
        <begin position="73"/>
        <end position="127"/>
    </location>
</feature>
<dbReference type="Gene3D" id="3.40.50.10140">
    <property type="entry name" value="Toll/interleukin-1 receptor homology (TIR) domain"/>
    <property type="match status" value="1"/>
</dbReference>
<dbReference type="SUPFAM" id="SSF52200">
    <property type="entry name" value="Toll/Interleukin receptor TIR domain"/>
    <property type="match status" value="1"/>
</dbReference>
<dbReference type="PRINTS" id="PR01537">
    <property type="entry name" value="INTRLKN1R1F"/>
</dbReference>
<feature type="chain" id="PRO_5044665513" description="Soluble interferon alpha/beta receptor OPG204" evidence="15">
    <location>
        <begin position="31"/>
        <end position="580"/>
    </location>
</feature>
<accession>A0A8B7Y6W4</accession>
<dbReference type="SMART" id="SM00255">
    <property type="entry name" value="TIR"/>
    <property type="match status" value="1"/>
</dbReference>
<evidence type="ECO:0000256" key="10">
    <source>
        <dbReference type="ARBA" id="ARBA00023319"/>
    </source>
</evidence>
<feature type="region of interest" description="Disordered" evidence="14">
    <location>
        <begin position="517"/>
        <end position="544"/>
    </location>
</feature>
<dbReference type="Pfam" id="PF13676">
    <property type="entry name" value="TIR_2"/>
    <property type="match status" value="1"/>
</dbReference>
<comment type="function">
    <text evidence="13">Counteracts the antiviral effects of host IFN-alpha/beta and key IFN-inducible proteins involved in viral RNA degradation suxh as host OAS1. Acts as a soluble IFN-alpha receptor and thus inhibits the interaction between host IFN-alpha and its receptor.</text>
</comment>
<feature type="domain" description="TIR" evidence="16">
    <location>
        <begin position="333"/>
        <end position="473"/>
    </location>
</feature>
<evidence type="ECO:0000256" key="1">
    <source>
        <dbReference type="ARBA" id="ARBA00009752"/>
    </source>
</evidence>
<keyword evidence="2" id="KW-0244">Early protein</keyword>
<evidence type="ECO:0000256" key="12">
    <source>
        <dbReference type="ARBA" id="ARBA00041012"/>
    </source>
</evidence>
<evidence type="ECO:0000256" key="2">
    <source>
        <dbReference type="ARBA" id="ARBA00022518"/>
    </source>
</evidence>
<keyword evidence="7" id="KW-1015">Disulfide bond</keyword>
<keyword evidence="9" id="KW-0922">Interferon antiviral system evasion</keyword>
<comment type="subunit">
    <text evidence="11">Interacts with host IFNA1.</text>
</comment>
<feature type="compositionally biased region" description="Polar residues" evidence="14">
    <location>
        <begin position="517"/>
        <end position="526"/>
    </location>
</feature>
<dbReference type="OrthoDB" id="1421090at2759"/>
<dbReference type="PANTHER" id="PTHR11890">
    <property type="entry name" value="INTERLEUKIN-1 RECEPTOR FAMILY MEMBER"/>
    <property type="match status" value="1"/>
</dbReference>
<dbReference type="SMART" id="SM00409">
    <property type="entry name" value="IG"/>
    <property type="match status" value="2"/>
</dbReference>
<keyword evidence="6" id="KW-0520">NAD</keyword>
<keyword evidence="3" id="KW-1090">Inhibition of host innate immune response by virus</keyword>
<comment type="similarity">
    <text evidence="1">Belongs to the interleukin-1 receptor family.</text>
</comment>
<evidence type="ECO:0000256" key="14">
    <source>
        <dbReference type="SAM" id="MobiDB-lite"/>
    </source>
</evidence>
<dbReference type="InterPro" id="IPR035897">
    <property type="entry name" value="Toll_tir_struct_dom_sf"/>
</dbReference>
<dbReference type="GeneID" id="110977870"/>
<feature type="compositionally biased region" description="Pro residues" evidence="14">
    <location>
        <begin position="527"/>
        <end position="537"/>
    </location>
</feature>
<keyword evidence="4" id="KW-0378">Hydrolase</keyword>
<evidence type="ECO:0000313" key="19">
    <source>
        <dbReference type="RefSeq" id="XP_022088074.1"/>
    </source>
</evidence>
<dbReference type="InterPro" id="IPR000157">
    <property type="entry name" value="TIR_dom"/>
</dbReference>
<keyword evidence="15" id="KW-0732">Signal</keyword>
<evidence type="ECO:0000256" key="11">
    <source>
        <dbReference type="ARBA" id="ARBA00038761"/>
    </source>
</evidence>
<keyword evidence="3" id="KW-0945">Host-virus interaction</keyword>
<keyword evidence="3" id="KW-0899">Viral immunoevasion</keyword>
<protein>
    <recommendedName>
        <fullName evidence="12">Soluble interferon alpha/beta receptor OPG204</fullName>
    </recommendedName>
</protein>
<evidence type="ECO:0000256" key="4">
    <source>
        <dbReference type="ARBA" id="ARBA00022801"/>
    </source>
</evidence>
<feature type="signal peptide" evidence="15">
    <location>
        <begin position="1"/>
        <end position="30"/>
    </location>
</feature>
<evidence type="ECO:0000256" key="7">
    <source>
        <dbReference type="ARBA" id="ARBA00023157"/>
    </source>
</evidence>
<dbReference type="KEGG" id="aplc:110977870"/>
<evidence type="ECO:0000256" key="5">
    <source>
        <dbReference type="ARBA" id="ARBA00022830"/>
    </source>
</evidence>
<evidence type="ECO:0000256" key="9">
    <source>
        <dbReference type="ARBA" id="ARBA00023258"/>
    </source>
</evidence>
<dbReference type="PROSITE" id="PS50835">
    <property type="entry name" value="IG_LIKE"/>
    <property type="match status" value="1"/>
</dbReference>
<dbReference type="RefSeq" id="XP_022088075.1">
    <property type="nucleotide sequence ID" value="XM_022232383.1"/>
</dbReference>
<evidence type="ECO:0000313" key="20">
    <source>
        <dbReference type="RefSeq" id="XP_022088075.1"/>
    </source>
</evidence>
<dbReference type="PROSITE" id="PS50104">
    <property type="entry name" value="TIR"/>
    <property type="match status" value="1"/>
</dbReference>
<evidence type="ECO:0000256" key="15">
    <source>
        <dbReference type="SAM" id="SignalP"/>
    </source>
</evidence>
<sequence length="580" mass="65087">MAVTRIRRLVTLTTLVTALATVLVTPPVRGFAVCQQHSQTDKRRLHFDGGDFKVVGYQQERTEVNCGAHDFCNVSWTKGGQPVRTTDNIQLIDRNQKLQFKELSYGDGGVYVCEASDGRTSIRRTFTLYVTCRDCISKFEPINLHHQRCLNASANIGGVVTFTCEFHIGSLDCPSVSGSPNFGSWLKVNKSAAEDDLLHRYLRLNEIPGSTAFNVTEYRLEKLVENGAVCNYSDCRYIFGFKLEVKNISENAFGTYKLSVHNCGWQKATDVELMYAPPTHQPEVLPEDWHHHLTIPLVCLVVITGILLLAWHRVNTDVKLKWKDFAGKRDDSKSYDVYLSYDWSSEQDQSFAISLARRLGELGYKVLWEIHCLPGGDTDEDILQMLETSCRCVIIFSPDYLSSRRNLDVIFAMDNAKNYKREIIPVVYRDISGVAGEEQSALVRQILSLPCLRYDRIPSPPLGKVQKVVRSLMHSPYSEKSLHKELLLRLPPRRQARPPSHGASDLDLISAEVPQHVSSRESVSQYPSPPTCEPPPSTAISNGQLFPVCEEPNAGVPPGPVGSKLYPDITGLTNMELIPF</sequence>
<evidence type="ECO:0000259" key="17">
    <source>
        <dbReference type="PROSITE" id="PS50835"/>
    </source>
</evidence>
<keyword evidence="18" id="KW-1185">Reference proteome</keyword>
<dbReference type="InterPro" id="IPR036179">
    <property type="entry name" value="Ig-like_dom_sf"/>
</dbReference>
<evidence type="ECO:0000256" key="13">
    <source>
        <dbReference type="ARBA" id="ARBA00045444"/>
    </source>
</evidence>
<evidence type="ECO:0000256" key="8">
    <source>
        <dbReference type="ARBA" id="ARBA00023180"/>
    </source>
</evidence>
<name>A0A8B7Y6W4_ACAPL</name>
<organism evidence="18 20">
    <name type="scientific">Acanthaster planci</name>
    <name type="common">Crown-of-thorns starfish</name>
    <dbReference type="NCBI Taxonomy" id="133434"/>
    <lineage>
        <taxon>Eukaryota</taxon>
        <taxon>Metazoa</taxon>
        <taxon>Echinodermata</taxon>
        <taxon>Eleutherozoa</taxon>
        <taxon>Asterozoa</taxon>
        <taxon>Asteroidea</taxon>
        <taxon>Valvatacea</taxon>
        <taxon>Valvatida</taxon>
        <taxon>Acanthasteridae</taxon>
        <taxon>Acanthaster</taxon>
    </lineage>
</organism>
<gene>
    <name evidence="19 20" type="primary">LOC110977870</name>
</gene>
<proteinExistence type="inferred from homology"/>
<evidence type="ECO:0000259" key="16">
    <source>
        <dbReference type="PROSITE" id="PS50104"/>
    </source>
</evidence>
<dbReference type="InterPro" id="IPR013783">
    <property type="entry name" value="Ig-like_fold"/>
</dbReference>
<dbReference type="RefSeq" id="XP_022088074.1">
    <property type="nucleotide sequence ID" value="XM_022232382.1"/>
</dbReference>
<dbReference type="GO" id="GO:0016787">
    <property type="term" value="F:hydrolase activity"/>
    <property type="evidence" value="ECO:0007669"/>
    <property type="project" value="UniProtKB-KW"/>
</dbReference>
<dbReference type="GO" id="GO:0007165">
    <property type="term" value="P:signal transduction"/>
    <property type="evidence" value="ECO:0007669"/>
    <property type="project" value="InterPro"/>
</dbReference>
<dbReference type="InterPro" id="IPR007110">
    <property type="entry name" value="Ig-like_dom"/>
</dbReference>